<comment type="caution">
    <text evidence="1">The sequence shown here is derived from an EMBL/GenBank/DDBJ whole genome shotgun (WGS) entry which is preliminary data.</text>
</comment>
<dbReference type="AlphaFoldDB" id="A0A2N3YGB9"/>
<sequence length="131" mass="13041">MLSGCSSAVEVSVPGGAGAPACRAAAWPATVSGQERRDTSPASPAVAAWGDPALVARCGVAAIGPTDVECVDVDGQGWIPTPLSDGTRLVSFGTDPAVEVLVPSSYGPAPLLLPAFTEVAASLPRNGLVCR</sequence>
<dbReference type="Pfam" id="PF12028">
    <property type="entry name" value="DUF3515"/>
    <property type="match status" value="1"/>
</dbReference>
<name>A0A2N3YGB9_9MICO</name>
<reference evidence="1 2" key="1">
    <citation type="submission" date="2017-12" db="EMBL/GenBank/DDBJ databases">
        <title>Sequencing the genomes of 1000 Actinobacteria strains.</title>
        <authorList>
            <person name="Klenk H.-P."/>
        </authorList>
    </citation>
    <scope>NUCLEOTIDE SEQUENCE [LARGE SCALE GENOMIC DNA]</scope>
    <source>
        <strain evidence="1 2">DSM 12806</strain>
    </source>
</reference>
<dbReference type="OrthoDB" id="4331648at2"/>
<dbReference type="InterPro" id="IPR021903">
    <property type="entry name" value="DUF3515"/>
</dbReference>
<proteinExistence type="predicted"/>
<dbReference type="EMBL" id="PJNE01000001">
    <property type="protein sequence ID" value="PKW25904.1"/>
    <property type="molecule type" value="Genomic_DNA"/>
</dbReference>
<accession>A0A2N3YGB9</accession>
<keyword evidence="2" id="KW-1185">Reference proteome</keyword>
<evidence type="ECO:0000313" key="1">
    <source>
        <dbReference type="EMBL" id="PKW25904.1"/>
    </source>
</evidence>
<evidence type="ECO:0000313" key="2">
    <source>
        <dbReference type="Proteomes" id="UP000233781"/>
    </source>
</evidence>
<gene>
    <name evidence="1" type="ORF">ATL31_0706</name>
</gene>
<organism evidence="1 2">
    <name type="scientific">Phycicoccus duodecadis</name>
    <dbReference type="NCBI Taxonomy" id="173053"/>
    <lineage>
        <taxon>Bacteria</taxon>
        <taxon>Bacillati</taxon>
        <taxon>Actinomycetota</taxon>
        <taxon>Actinomycetes</taxon>
        <taxon>Micrococcales</taxon>
        <taxon>Intrasporangiaceae</taxon>
        <taxon>Phycicoccus</taxon>
    </lineage>
</organism>
<protein>
    <submittedName>
        <fullName evidence="1">Uncharacterized protein DUF3515</fullName>
    </submittedName>
</protein>
<dbReference type="Proteomes" id="UP000233781">
    <property type="component" value="Unassembled WGS sequence"/>
</dbReference>